<accession>A0AAV2GKZ1</accession>
<proteinExistence type="predicted"/>
<dbReference type="EMBL" id="OZ034822">
    <property type="protein sequence ID" value="CAL1410967.1"/>
    <property type="molecule type" value="Genomic_DNA"/>
</dbReference>
<evidence type="ECO:0000313" key="3">
    <source>
        <dbReference type="Proteomes" id="UP001497516"/>
    </source>
</evidence>
<feature type="compositionally biased region" description="Basic and acidic residues" evidence="1">
    <location>
        <begin position="29"/>
        <end position="42"/>
    </location>
</feature>
<feature type="compositionally biased region" description="Low complexity" evidence="1">
    <location>
        <begin position="59"/>
        <end position="71"/>
    </location>
</feature>
<dbReference type="AlphaFoldDB" id="A0AAV2GKZ1"/>
<protein>
    <submittedName>
        <fullName evidence="2">Uncharacterized protein</fullName>
    </submittedName>
</protein>
<sequence>MMSTKSGSGAPSTSPAMEKPSKPDVLQELEGHFSPDPLREKGAWTPRTRSQASSKSDAPSTTTPLSSQTTSARDTADKGAAAPISNPLENPARDAAVPSNPQPSK</sequence>
<dbReference type="Proteomes" id="UP001497516">
    <property type="component" value="Chromosome 9"/>
</dbReference>
<name>A0AAV2GKZ1_9ROSI</name>
<feature type="region of interest" description="Disordered" evidence="1">
    <location>
        <begin position="1"/>
        <end position="105"/>
    </location>
</feature>
<feature type="compositionally biased region" description="Polar residues" evidence="1">
    <location>
        <begin position="47"/>
        <end position="58"/>
    </location>
</feature>
<feature type="compositionally biased region" description="Polar residues" evidence="1">
    <location>
        <begin position="1"/>
        <end position="15"/>
    </location>
</feature>
<reference evidence="2 3" key="1">
    <citation type="submission" date="2024-04" db="EMBL/GenBank/DDBJ databases">
        <authorList>
            <person name="Fracassetti M."/>
        </authorList>
    </citation>
    <scope>NUCLEOTIDE SEQUENCE [LARGE SCALE GENOMIC DNA]</scope>
</reference>
<organism evidence="2 3">
    <name type="scientific">Linum trigynum</name>
    <dbReference type="NCBI Taxonomy" id="586398"/>
    <lineage>
        <taxon>Eukaryota</taxon>
        <taxon>Viridiplantae</taxon>
        <taxon>Streptophyta</taxon>
        <taxon>Embryophyta</taxon>
        <taxon>Tracheophyta</taxon>
        <taxon>Spermatophyta</taxon>
        <taxon>Magnoliopsida</taxon>
        <taxon>eudicotyledons</taxon>
        <taxon>Gunneridae</taxon>
        <taxon>Pentapetalae</taxon>
        <taxon>rosids</taxon>
        <taxon>fabids</taxon>
        <taxon>Malpighiales</taxon>
        <taxon>Linaceae</taxon>
        <taxon>Linum</taxon>
    </lineage>
</organism>
<evidence type="ECO:0000256" key="1">
    <source>
        <dbReference type="SAM" id="MobiDB-lite"/>
    </source>
</evidence>
<keyword evidence="3" id="KW-1185">Reference proteome</keyword>
<gene>
    <name evidence="2" type="ORF">LTRI10_LOCUS50350</name>
</gene>
<evidence type="ECO:0000313" key="2">
    <source>
        <dbReference type="EMBL" id="CAL1410967.1"/>
    </source>
</evidence>